<organism evidence="9 10">
    <name type="scientific">Yarrowia lipolytica</name>
    <name type="common">Candida lipolytica</name>
    <dbReference type="NCBI Taxonomy" id="4952"/>
    <lineage>
        <taxon>Eukaryota</taxon>
        <taxon>Fungi</taxon>
        <taxon>Dikarya</taxon>
        <taxon>Ascomycota</taxon>
        <taxon>Saccharomycotina</taxon>
        <taxon>Dipodascomycetes</taxon>
        <taxon>Dipodascales</taxon>
        <taxon>Dipodascales incertae sedis</taxon>
        <taxon>Yarrowia</taxon>
    </lineage>
</organism>
<dbReference type="NCBIfam" id="TIGR00329">
    <property type="entry name" value="gcp_kae1"/>
    <property type="match status" value="1"/>
</dbReference>
<dbReference type="GO" id="GO:0005739">
    <property type="term" value="C:mitochondrion"/>
    <property type="evidence" value="ECO:0007669"/>
    <property type="project" value="UniProtKB-SubCell"/>
</dbReference>
<comment type="similarity">
    <text evidence="7">Belongs to the KAE1 / TsaD family.</text>
</comment>
<dbReference type="GO" id="GO:0072670">
    <property type="term" value="P:mitochondrial tRNA threonylcarbamoyladenosine modification"/>
    <property type="evidence" value="ECO:0007669"/>
    <property type="project" value="TreeGrafter"/>
</dbReference>
<dbReference type="Proteomes" id="UP000182444">
    <property type="component" value="Chromosome 1D"/>
</dbReference>
<reference evidence="9 10" key="1">
    <citation type="journal article" date="2016" name="PLoS ONE">
        <title>Sequence Assembly of Yarrowia lipolytica Strain W29/CLIB89 Shows Transposable Element Diversity.</title>
        <authorList>
            <person name="Magnan C."/>
            <person name="Yu J."/>
            <person name="Chang I."/>
            <person name="Jahn E."/>
            <person name="Kanomata Y."/>
            <person name="Wu J."/>
            <person name="Zeller M."/>
            <person name="Oakes M."/>
            <person name="Baldi P."/>
            <person name="Sandmeyer S."/>
        </authorList>
    </citation>
    <scope>NUCLEOTIDE SEQUENCE [LARGE SCALE GENOMIC DNA]</scope>
    <source>
        <strain evidence="10">CLIB89(W29)</strain>
    </source>
</reference>
<evidence type="ECO:0000313" key="9">
    <source>
        <dbReference type="EMBL" id="AOW03756.1"/>
    </source>
</evidence>
<dbReference type="VEuPathDB" id="FungiDB:YALI1_D10192g"/>
<dbReference type="PROSITE" id="PS01016">
    <property type="entry name" value="GLYCOPROTEASE"/>
    <property type="match status" value="1"/>
</dbReference>
<keyword evidence="3 7" id="KW-0819">tRNA processing</keyword>
<keyword evidence="5 7" id="KW-0012">Acyltransferase</keyword>
<evidence type="ECO:0000256" key="3">
    <source>
        <dbReference type="ARBA" id="ARBA00022694"/>
    </source>
</evidence>
<keyword evidence="7" id="KW-0496">Mitochondrion</keyword>
<keyword evidence="4 7" id="KW-0479">Metal-binding</keyword>
<dbReference type="HAMAP" id="MF_01445">
    <property type="entry name" value="TsaD"/>
    <property type="match status" value="1"/>
</dbReference>
<dbReference type="SUPFAM" id="SSF53067">
    <property type="entry name" value="Actin-like ATPase domain"/>
    <property type="match status" value="1"/>
</dbReference>
<evidence type="ECO:0000256" key="4">
    <source>
        <dbReference type="ARBA" id="ARBA00022723"/>
    </source>
</evidence>
<proteinExistence type="inferred from homology"/>
<evidence type="ECO:0000256" key="6">
    <source>
        <dbReference type="ARBA" id="ARBA00048117"/>
    </source>
</evidence>
<dbReference type="PANTHER" id="PTHR11735">
    <property type="entry name" value="TRNA N6-ADENOSINE THREONYLCARBAMOYLTRANSFERASE"/>
    <property type="match status" value="1"/>
</dbReference>
<gene>
    <name evidence="7" type="primary">QRI7</name>
    <name evidence="9" type="ORF">YALI1_D10192g</name>
</gene>
<dbReference type="GO" id="GO:0046872">
    <property type="term" value="F:metal ion binding"/>
    <property type="evidence" value="ECO:0007669"/>
    <property type="project" value="UniProtKB-KW"/>
</dbReference>
<feature type="domain" description="Gcp-like" evidence="8">
    <location>
        <begin position="138"/>
        <end position="418"/>
    </location>
</feature>
<evidence type="ECO:0000256" key="1">
    <source>
        <dbReference type="ARBA" id="ARBA00012156"/>
    </source>
</evidence>
<comment type="function">
    <text evidence="7">Required for the formation of a threonylcarbamoyl group on adenosine at position 37 (t(6)A37) in mitochondrial tRNAs that read codons beginning with adenine. Probably involved in the transfer of the threonylcarbamoyl moiety of threonylcarbamoyl-AMP (TC-AMP) to the N6 group of A37. Involved in mitochondrial genome maintenance.</text>
</comment>
<dbReference type="InterPro" id="IPR043129">
    <property type="entry name" value="ATPase_NBD"/>
</dbReference>
<evidence type="ECO:0000256" key="2">
    <source>
        <dbReference type="ARBA" id="ARBA00022679"/>
    </source>
</evidence>
<evidence type="ECO:0000256" key="7">
    <source>
        <dbReference type="HAMAP-Rule" id="MF_03179"/>
    </source>
</evidence>
<comment type="cofactor">
    <cofactor evidence="7">
        <name>a divalent metal cation</name>
        <dbReference type="ChEBI" id="CHEBI:60240"/>
    </cofactor>
    <text evidence="7">Binds 1 divalent metal cation per subunit.</text>
</comment>
<sequence length="449" mass="48231">MHLGNISVRVGHAASISTASTASLLVCGGNRSLTNLAPLGGTPSSLCGVVSTNQHSAAATAQNRSISSSTCSDMRAYAASSRGPLQRRLLHTSRSLTYNVLAIETSCDDTCAAIISRDREKNTAALIDHVKITLDSSLQGGINPALATAHHHQSVGPLIRDVLKKHADTTIDLVCATRGPGLPGCLSSGVTFAKGLSLGLGVPYLGVHHMLAHLLTPRLFEAAEGYSGHKTEFPFLSLLVSGGHTMLVLSKSLYDHTVLCNTADVAIGDALDKCARTLGFQGNMLGKVMDQYCRSADTPSSQWSIPMPVDNKNDIRYSFAAFHSYIGMKKKETQAETTPELALEVQTAIFNHLMKKTKAAFNIYKKEIASATTLVCSGGVAANPRLREALQELCAKYKLEAVFPDPYWCTDNAAMIGWAGIELHEDGYRSDLEGFQIPKWPLAEFEKEI</sequence>
<name>A0A1D8NDQ0_YARLL</name>
<dbReference type="PRINTS" id="PR00789">
    <property type="entry name" value="OSIALOPTASE"/>
</dbReference>
<dbReference type="InterPro" id="IPR000905">
    <property type="entry name" value="Gcp-like_dom"/>
</dbReference>
<dbReference type="Pfam" id="PF00814">
    <property type="entry name" value="TsaD"/>
    <property type="match status" value="1"/>
</dbReference>
<dbReference type="AlphaFoldDB" id="A0A1D8NDQ0"/>
<accession>A0A1D8NDQ0</accession>
<dbReference type="GO" id="GO:0061711">
    <property type="term" value="F:tRNA N(6)-L-threonylcarbamoyladenine synthase activity"/>
    <property type="evidence" value="ECO:0007669"/>
    <property type="project" value="UniProtKB-EC"/>
</dbReference>
<dbReference type="KEGG" id="yli:2910947"/>
<evidence type="ECO:0000256" key="5">
    <source>
        <dbReference type="ARBA" id="ARBA00023315"/>
    </source>
</evidence>
<comment type="catalytic activity">
    <reaction evidence="6 7">
        <text>L-threonylcarbamoyladenylate + adenosine(37) in tRNA = N(6)-L-threonylcarbamoyladenosine(37) in tRNA + AMP + H(+)</text>
        <dbReference type="Rhea" id="RHEA:37059"/>
        <dbReference type="Rhea" id="RHEA-COMP:10162"/>
        <dbReference type="Rhea" id="RHEA-COMP:10163"/>
        <dbReference type="ChEBI" id="CHEBI:15378"/>
        <dbReference type="ChEBI" id="CHEBI:73682"/>
        <dbReference type="ChEBI" id="CHEBI:74411"/>
        <dbReference type="ChEBI" id="CHEBI:74418"/>
        <dbReference type="ChEBI" id="CHEBI:456215"/>
        <dbReference type="EC" id="2.3.1.234"/>
    </reaction>
</comment>
<comment type="subcellular location">
    <subcellularLocation>
        <location evidence="7">Mitochondrion</location>
    </subcellularLocation>
</comment>
<dbReference type="eggNOG" id="KOG2707">
    <property type="taxonomic scope" value="Eukaryota"/>
</dbReference>
<dbReference type="EC" id="2.3.1.234" evidence="1"/>
<protein>
    <recommendedName>
        <fullName evidence="1">N(6)-L-threonylcarbamoyladenine synthase</fullName>
        <ecNumber evidence="1">2.3.1.234</ecNumber>
    </recommendedName>
</protein>
<dbReference type="Gene3D" id="3.30.420.40">
    <property type="match status" value="2"/>
</dbReference>
<comment type="subunit">
    <text evidence="7">Homodimer.</text>
</comment>
<evidence type="ECO:0000313" key="10">
    <source>
        <dbReference type="Proteomes" id="UP000182444"/>
    </source>
</evidence>
<dbReference type="PANTHER" id="PTHR11735:SF6">
    <property type="entry name" value="TRNA N6-ADENOSINE THREONYLCARBAMOYLTRANSFERASE, MITOCHONDRIAL"/>
    <property type="match status" value="1"/>
</dbReference>
<dbReference type="InterPro" id="IPR017861">
    <property type="entry name" value="KAE1/TsaD"/>
</dbReference>
<dbReference type="VEuPathDB" id="FungiDB:YALI0_D07920g"/>
<evidence type="ECO:0000259" key="8">
    <source>
        <dbReference type="Pfam" id="PF00814"/>
    </source>
</evidence>
<keyword evidence="2 7" id="KW-0808">Transferase</keyword>
<dbReference type="InterPro" id="IPR017860">
    <property type="entry name" value="Peptidase_M22_CS"/>
</dbReference>
<dbReference type="EMBL" id="CP017556">
    <property type="protein sequence ID" value="AOW03756.1"/>
    <property type="molecule type" value="Genomic_DNA"/>
</dbReference>
<dbReference type="InterPro" id="IPR022450">
    <property type="entry name" value="TsaD"/>
</dbReference>